<comment type="caution">
    <text evidence="3">The sequence shown here is derived from an EMBL/GenBank/DDBJ whole genome shotgun (WGS) entry which is preliminary data.</text>
</comment>
<dbReference type="InterPro" id="IPR037185">
    <property type="entry name" value="EmrE-like"/>
</dbReference>
<reference evidence="3 4" key="1">
    <citation type="journal article" date="2016" name="Nat. Commun.">
        <title>Thousands of microbial genomes shed light on interconnected biogeochemical processes in an aquifer system.</title>
        <authorList>
            <person name="Anantharaman K."/>
            <person name="Brown C.T."/>
            <person name="Hug L.A."/>
            <person name="Sharon I."/>
            <person name="Castelle C.J."/>
            <person name="Probst A.J."/>
            <person name="Thomas B.C."/>
            <person name="Singh A."/>
            <person name="Wilkins M.J."/>
            <person name="Karaoz U."/>
            <person name="Brodie E.L."/>
            <person name="Williams K.H."/>
            <person name="Hubbard S.S."/>
            <person name="Banfield J.F."/>
        </authorList>
    </citation>
    <scope>NUCLEOTIDE SEQUENCE [LARGE SCALE GENOMIC DNA]</scope>
</reference>
<feature type="domain" description="EamA" evidence="2">
    <location>
        <begin position="153"/>
        <end position="287"/>
    </location>
</feature>
<dbReference type="PANTHER" id="PTHR22911">
    <property type="entry name" value="ACYL-MALONYL CONDENSING ENZYME-RELATED"/>
    <property type="match status" value="1"/>
</dbReference>
<feature type="domain" description="EamA" evidence="2">
    <location>
        <begin position="6"/>
        <end position="143"/>
    </location>
</feature>
<evidence type="ECO:0000313" key="4">
    <source>
        <dbReference type="Proteomes" id="UP000177159"/>
    </source>
</evidence>
<feature type="transmembrane region" description="Helical" evidence="1">
    <location>
        <begin position="270"/>
        <end position="289"/>
    </location>
</feature>
<gene>
    <name evidence="3" type="ORF">A3C24_04215</name>
</gene>
<dbReference type="Pfam" id="PF00892">
    <property type="entry name" value="EamA"/>
    <property type="match status" value="2"/>
</dbReference>
<evidence type="ECO:0000259" key="2">
    <source>
        <dbReference type="Pfam" id="PF00892"/>
    </source>
</evidence>
<feature type="transmembrane region" description="Helical" evidence="1">
    <location>
        <begin position="215"/>
        <end position="233"/>
    </location>
</feature>
<feature type="transmembrane region" description="Helical" evidence="1">
    <location>
        <begin position="35"/>
        <end position="54"/>
    </location>
</feature>
<feature type="transmembrane region" description="Helical" evidence="1">
    <location>
        <begin position="74"/>
        <end position="95"/>
    </location>
</feature>
<organism evidence="3 4">
    <name type="scientific">Candidatus Roizmanbacteria bacterium RIFCSPHIGHO2_02_FULL_37_24</name>
    <dbReference type="NCBI Taxonomy" id="1802037"/>
    <lineage>
        <taxon>Bacteria</taxon>
        <taxon>Candidatus Roizmaniibacteriota</taxon>
    </lineage>
</organism>
<keyword evidence="1" id="KW-1133">Transmembrane helix</keyword>
<feature type="transmembrane region" description="Helical" evidence="1">
    <location>
        <begin position="183"/>
        <end position="203"/>
    </location>
</feature>
<dbReference type="EMBL" id="MFZM01000010">
    <property type="protein sequence ID" value="OGK24276.1"/>
    <property type="molecule type" value="Genomic_DNA"/>
</dbReference>
<feature type="transmembrane region" description="Helical" evidence="1">
    <location>
        <begin position="152"/>
        <end position="171"/>
    </location>
</feature>
<feature type="transmembrane region" description="Helical" evidence="1">
    <location>
        <begin position="101"/>
        <end position="120"/>
    </location>
</feature>
<keyword evidence="1" id="KW-0472">Membrane</keyword>
<evidence type="ECO:0000313" key="3">
    <source>
        <dbReference type="EMBL" id="OGK24276.1"/>
    </source>
</evidence>
<dbReference type="GO" id="GO:0016020">
    <property type="term" value="C:membrane"/>
    <property type="evidence" value="ECO:0007669"/>
    <property type="project" value="InterPro"/>
</dbReference>
<sequence>MSDKTKGIVAVSVGSIFLGSIGIFVRYAGSSIEPMMQSFGRIFFAFIFITIYNLIKNKGSLEIFKIKSKDYGLFILNGLVGFSAMAAAFTLSVLYTSIANTYFLLYTAPVWVVILSYIFLKEKIHPSTLIAIAVSLTGLFLLFNPSDIYGNLLGNVFGVIVGIAFGSYFVITGILRRFYSSPIVTFWTQFIGSLGLFPLIYLFDNKFQFTHTIQEWLPVVGAGAVVFIGYALLNYGLGKIKASMGSILSLFEPLSAVMYGLIFFSEVPGLTALVGSMFILGGIVYLTTYQKS</sequence>
<name>A0A1F7H0D8_9BACT</name>
<dbReference type="InterPro" id="IPR000620">
    <property type="entry name" value="EamA_dom"/>
</dbReference>
<feature type="transmembrane region" description="Helical" evidence="1">
    <location>
        <begin position="7"/>
        <end position="29"/>
    </location>
</feature>
<dbReference type="PANTHER" id="PTHR22911:SF79">
    <property type="entry name" value="MOBA-LIKE NTP TRANSFERASE DOMAIN-CONTAINING PROTEIN"/>
    <property type="match status" value="1"/>
</dbReference>
<accession>A0A1F7H0D8</accession>
<evidence type="ECO:0000256" key="1">
    <source>
        <dbReference type="SAM" id="Phobius"/>
    </source>
</evidence>
<feature type="transmembrane region" description="Helical" evidence="1">
    <location>
        <begin position="127"/>
        <end position="146"/>
    </location>
</feature>
<dbReference type="Proteomes" id="UP000177159">
    <property type="component" value="Unassembled WGS sequence"/>
</dbReference>
<protein>
    <recommendedName>
        <fullName evidence="2">EamA domain-containing protein</fullName>
    </recommendedName>
</protein>
<dbReference type="SUPFAM" id="SSF103481">
    <property type="entry name" value="Multidrug resistance efflux transporter EmrE"/>
    <property type="match status" value="2"/>
</dbReference>
<feature type="transmembrane region" description="Helical" evidence="1">
    <location>
        <begin position="245"/>
        <end position="264"/>
    </location>
</feature>
<proteinExistence type="predicted"/>
<dbReference type="AlphaFoldDB" id="A0A1F7H0D8"/>
<keyword evidence="1" id="KW-0812">Transmembrane</keyword>